<sequence>MTRNVGKKQNLFQPKHKEGKCRSACRTEKEQRQRSLVGEGGRTDSKRNEIDFRYAASKAQAKNRLGELLAVLPGLMTLFKIMSVIREEKARLH</sequence>
<evidence type="ECO:0000313" key="2">
    <source>
        <dbReference type="EMBL" id="KAK7465224.1"/>
    </source>
</evidence>
<organism evidence="2 3">
    <name type="scientific">Batillaria attramentaria</name>
    <dbReference type="NCBI Taxonomy" id="370345"/>
    <lineage>
        <taxon>Eukaryota</taxon>
        <taxon>Metazoa</taxon>
        <taxon>Spiralia</taxon>
        <taxon>Lophotrochozoa</taxon>
        <taxon>Mollusca</taxon>
        <taxon>Gastropoda</taxon>
        <taxon>Caenogastropoda</taxon>
        <taxon>Sorbeoconcha</taxon>
        <taxon>Cerithioidea</taxon>
        <taxon>Batillariidae</taxon>
        <taxon>Batillaria</taxon>
    </lineage>
</organism>
<dbReference type="AlphaFoldDB" id="A0ABD0J8Q9"/>
<dbReference type="Proteomes" id="UP001519460">
    <property type="component" value="Unassembled WGS sequence"/>
</dbReference>
<proteinExistence type="predicted"/>
<evidence type="ECO:0008006" key="4">
    <source>
        <dbReference type="Google" id="ProtNLM"/>
    </source>
</evidence>
<comment type="caution">
    <text evidence="2">The sequence shown here is derived from an EMBL/GenBank/DDBJ whole genome shotgun (WGS) entry which is preliminary data.</text>
</comment>
<accession>A0ABD0J8Q9</accession>
<dbReference type="EMBL" id="JACVVK020000569">
    <property type="protein sequence ID" value="KAK7465224.1"/>
    <property type="molecule type" value="Genomic_DNA"/>
</dbReference>
<evidence type="ECO:0000256" key="1">
    <source>
        <dbReference type="SAM" id="MobiDB-lite"/>
    </source>
</evidence>
<feature type="region of interest" description="Disordered" evidence="1">
    <location>
        <begin position="1"/>
        <end position="47"/>
    </location>
</feature>
<gene>
    <name evidence="2" type="ORF">BaRGS_00037594</name>
</gene>
<protein>
    <recommendedName>
        <fullName evidence="4">BHLH domain-containing protein</fullName>
    </recommendedName>
</protein>
<reference evidence="2 3" key="1">
    <citation type="journal article" date="2023" name="Sci. Data">
        <title>Genome assembly of the Korean intertidal mud-creeper Batillaria attramentaria.</title>
        <authorList>
            <person name="Patra A.K."/>
            <person name="Ho P.T."/>
            <person name="Jun S."/>
            <person name="Lee S.J."/>
            <person name="Kim Y."/>
            <person name="Won Y.J."/>
        </authorList>
    </citation>
    <scope>NUCLEOTIDE SEQUENCE [LARGE SCALE GENOMIC DNA]</scope>
    <source>
        <strain evidence="2">Wonlab-2016</strain>
    </source>
</reference>
<keyword evidence="3" id="KW-1185">Reference proteome</keyword>
<name>A0ABD0J8Q9_9CAEN</name>
<evidence type="ECO:0000313" key="3">
    <source>
        <dbReference type="Proteomes" id="UP001519460"/>
    </source>
</evidence>